<reference evidence="1 2" key="1">
    <citation type="submission" date="2019-02" db="EMBL/GenBank/DDBJ databases">
        <title>Opniocepnalus argus genome.</title>
        <authorList>
            <person name="Zhou C."/>
            <person name="Xiao S."/>
        </authorList>
    </citation>
    <scope>NUCLEOTIDE SEQUENCE [LARGE SCALE GENOMIC DNA]</scope>
    <source>
        <strain evidence="1">OARG1902GOOAL</strain>
        <tissue evidence="1">Muscle</tissue>
    </source>
</reference>
<organism evidence="1 2">
    <name type="scientific">Channa argus</name>
    <name type="common">Northern snakehead</name>
    <name type="synonym">Ophicephalus argus</name>
    <dbReference type="NCBI Taxonomy" id="215402"/>
    <lineage>
        <taxon>Eukaryota</taxon>
        <taxon>Metazoa</taxon>
        <taxon>Chordata</taxon>
        <taxon>Craniata</taxon>
        <taxon>Vertebrata</taxon>
        <taxon>Euteleostomi</taxon>
        <taxon>Actinopterygii</taxon>
        <taxon>Neopterygii</taxon>
        <taxon>Teleostei</taxon>
        <taxon>Neoteleostei</taxon>
        <taxon>Acanthomorphata</taxon>
        <taxon>Anabantaria</taxon>
        <taxon>Anabantiformes</taxon>
        <taxon>Channoidei</taxon>
        <taxon>Channidae</taxon>
        <taxon>Channa</taxon>
    </lineage>
</organism>
<accession>A0A6G1QHY0</accession>
<gene>
    <name evidence="1" type="ORF">EXN66_Car017765</name>
</gene>
<proteinExistence type="predicted"/>
<reference evidence="2" key="2">
    <citation type="submission" date="2019-02" db="EMBL/GenBank/DDBJ databases">
        <title>Opniocepnalus argus Var Kimnra genome.</title>
        <authorList>
            <person name="Zhou C."/>
            <person name="Xiao S."/>
        </authorList>
    </citation>
    <scope>NUCLEOTIDE SEQUENCE [LARGE SCALE GENOMIC DNA]</scope>
</reference>
<dbReference type="Proteomes" id="UP000503349">
    <property type="component" value="Chromosome 17"/>
</dbReference>
<keyword evidence="2" id="KW-1185">Reference proteome</keyword>
<evidence type="ECO:0000313" key="1">
    <source>
        <dbReference type="EMBL" id="KAF3702077.1"/>
    </source>
</evidence>
<dbReference type="AlphaFoldDB" id="A0A6G1QHY0"/>
<sequence>MELDLQMISECSQLSHKSYNTHLLSKIYNFHQQIVHFAATQTNTSSKALMAAK</sequence>
<dbReference type="EMBL" id="CM015728">
    <property type="protein sequence ID" value="KAF3702077.1"/>
    <property type="molecule type" value="Genomic_DNA"/>
</dbReference>
<name>A0A6G1QHY0_CHAAH</name>
<evidence type="ECO:0000313" key="2">
    <source>
        <dbReference type="Proteomes" id="UP000503349"/>
    </source>
</evidence>
<protein>
    <submittedName>
        <fullName evidence="1">Uncharacterized protein</fullName>
    </submittedName>
</protein>